<dbReference type="Proteomes" id="UP000673394">
    <property type="component" value="Unassembled WGS sequence"/>
</dbReference>
<proteinExistence type="predicted"/>
<evidence type="ECO:0000259" key="1">
    <source>
        <dbReference type="Pfam" id="PF00534"/>
    </source>
</evidence>
<dbReference type="Pfam" id="PF00534">
    <property type="entry name" value="Glycos_transf_1"/>
    <property type="match status" value="1"/>
</dbReference>
<dbReference type="InterPro" id="IPR001296">
    <property type="entry name" value="Glyco_trans_1"/>
</dbReference>
<organism evidence="2 3">
    <name type="scientific">Paenibacillus lignilyticus</name>
    <dbReference type="NCBI Taxonomy" id="1172615"/>
    <lineage>
        <taxon>Bacteria</taxon>
        <taxon>Bacillati</taxon>
        <taxon>Bacillota</taxon>
        <taxon>Bacilli</taxon>
        <taxon>Bacillales</taxon>
        <taxon>Paenibacillaceae</taxon>
        <taxon>Paenibacillus</taxon>
    </lineage>
</organism>
<protein>
    <submittedName>
        <fullName evidence="2">Glycosyltransferase</fullName>
    </submittedName>
</protein>
<sequence length="357" mass="40764">MNVLFVYYLPSGGMDTLNRMRCKALREFGVYGHCLYYKWGAGLQNRDGTSDVHITDSDIAIKQLIDACRYEAIVVTTDHKSLLRFRMLGYYGKLIYEIQGYGPKEDARQALTAASPIIEAHATALLNPRTPHIAAIFREMFPNKLQFHFNNGFDAAAFSYRPHRLLLTDASPIMAWLGRMEDNKNWREFLQIGYHLSFTYPNLRLWMFHDTQLADPEEWQAFERLVGELGLSGRLTLRSNVPHSEMPDCFSIIGDSGGFLCSTSKVEGAPYAVLEAMSCRCPVLTTDSDGVSNSITHNRTGKYYTLGDIPEALREARELMENTELRERIRTEAMSFVHVEFSLLKYGQHFLQMLQTI</sequence>
<evidence type="ECO:0000313" key="3">
    <source>
        <dbReference type="Proteomes" id="UP000673394"/>
    </source>
</evidence>
<dbReference type="CDD" id="cd03801">
    <property type="entry name" value="GT4_PimA-like"/>
    <property type="match status" value="1"/>
</dbReference>
<gene>
    <name evidence="2" type="ORF">I8J30_29435</name>
</gene>
<dbReference type="PANTHER" id="PTHR12526">
    <property type="entry name" value="GLYCOSYLTRANSFERASE"/>
    <property type="match status" value="1"/>
</dbReference>
<dbReference type="Gene3D" id="3.40.50.2000">
    <property type="entry name" value="Glycogen Phosphorylase B"/>
    <property type="match status" value="1"/>
</dbReference>
<dbReference type="RefSeq" id="WP_210664017.1">
    <property type="nucleotide sequence ID" value="NZ_JAGKSP010000024.1"/>
</dbReference>
<dbReference type="EMBL" id="JAGKSP010000024">
    <property type="protein sequence ID" value="MBP3966814.1"/>
    <property type="molecule type" value="Genomic_DNA"/>
</dbReference>
<reference evidence="2 3" key="1">
    <citation type="submission" date="2021-04" db="EMBL/GenBank/DDBJ databases">
        <title>Paenibacillus sp. DLE-14 whole genome sequence.</title>
        <authorList>
            <person name="Ham Y.J."/>
        </authorList>
    </citation>
    <scope>NUCLEOTIDE SEQUENCE [LARGE SCALE GENOMIC DNA]</scope>
    <source>
        <strain evidence="2 3">DLE-14</strain>
    </source>
</reference>
<evidence type="ECO:0000313" key="2">
    <source>
        <dbReference type="EMBL" id="MBP3966814.1"/>
    </source>
</evidence>
<accession>A0ABS5CLS3</accession>
<keyword evidence="3" id="KW-1185">Reference proteome</keyword>
<dbReference type="SUPFAM" id="SSF53756">
    <property type="entry name" value="UDP-Glycosyltransferase/glycogen phosphorylase"/>
    <property type="match status" value="1"/>
</dbReference>
<comment type="caution">
    <text evidence="2">The sequence shown here is derived from an EMBL/GenBank/DDBJ whole genome shotgun (WGS) entry which is preliminary data.</text>
</comment>
<name>A0ABS5CLS3_9BACL</name>
<feature type="domain" description="Glycosyl transferase family 1" evidence="1">
    <location>
        <begin position="170"/>
        <end position="333"/>
    </location>
</feature>